<feature type="region of interest" description="Disordered" evidence="1">
    <location>
        <begin position="205"/>
        <end position="237"/>
    </location>
</feature>
<evidence type="ECO:0000313" key="3">
    <source>
        <dbReference type="Proteomes" id="UP000239560"/>
    </source>
</evidence>
<evidence type="ECO:0000313" key="2">
    <source>
        <dbReference type="EMBL" id="PRQ76300.1"/>
    </source>
</evidence>
<feature type="compositionally biased region" description="Basic and acidic residues" evidence="1">
    <location>
        <begin position="205"/>
        <end position="216"/>
    </location>
</feature>
<protein>
    <submittedName>
        <fullName evidence="2">Uncharacterized protein</fullName>
    </submittedName>
</protein>
<evidence type="ECO:0000256" key="1">
    <source>
        <dbReference type="SAM" id="MobiDB-lite"/>
    </source>
</evidence>
<dbReference type="Proteomes" id="UP000239560">
    <property type="component" value="Unassembled WGS sequence"/>
</dbReference>
<feature type="region of interest" description="Disordered" evidence="1">
    <location>
        <begin position="1"/>
        <end position="24"/>
    </location>
</feature>
<reference evidence="2 3" key="1">
    <citation type="journal article" date="2018" name="Elife">
        <title>Functional genomics of lipid metabolism in the oleaginous yeast Rhodosporidium toruloides.</title>
        <authorList>
            <person name="Coradetti S.T."/>
            <person name="Pinel D."/>
            <person name="Geiselman G."/>
            <person name="Ito M."/>
            <person name="Mondo S."/>
            <person name="Reilly M.C."/>
            <person name="Cheng Y.F."/>
            <person name="Bauer S."/>
            <person name="Grigoriev I."/>
            <person name="Gladden J.M."/>
            <person name="Simmons B.A."/>
            <person name="Brem R."/>
            <person name="Arkin A.P."/>
            <person name="Skerker J.M."/>
        </authorList>
    </citation>
    <scope>NUCLEOTIDE SEQUENCE [LARGE SCALE GENOMIC DNA]</scope>
    <source>
        <strain evidence="2 3">NBRC 0880</strain>
    </source>
</reference>
<dbReference type="AlphaFoldDB" id="A0A2T0AE75"/>
<proteinExistence type="predicted"/>
<gene>
    <name evidence="2" type="ORF">AAT19DRAFT_13322</name>
</gene>
<comment type="caution">
    <text evidence="2">The sequence shown here is derived from an EMBL/GenBank/DDBJ whole genome shotgun (WGS) entry which is preliminary data.</text>
</comment>
<organism evidence="2 3">
    <name type="scientific">Rhodotorula toruloides</name>
    <name type="common">Yeast</name>
    <name type="synonym">Rhodosporidium toruloides</name>
    <dbReference type="NCBI Taxonomy" id="5286"/>
    <lineage>
        <taxon>Eukaryota</taxon>
        <taxon>Fungi</taxon>
        <taxon>Dikarya</taxon>
        <taxon>Basidiomycota</taxon>
        <taxon>Pucciniomycotina</taxon>
        <taxon>Microbotryomycetes</taxon>
        <taxon>Sporidiobolales</taxon>
        <taxon>Sporidiobolaceae</taxon>
        <taxon>Rhodotorula</taxon>
    </lineage>
</organism>
<feature type="compositionally biased region" description="Low complexity" evidence="1">
    <location>
        <begin position="88"/>
        <end position="101"/>
    </location>
</feature>
<feature type="region of interest" description="Disordered" evidence="1">
    <location>
        <begin position="65"/>
        <end position="129"/>
    </location>
</feature>
<name>A0A2T0AE75_RHOTO</name>
<accession>A0A2T0AE75</accession>
<sequence>MSASLARTLFRPTAATTATPKPAQARVCPASRFFPTHNTARSSRSARTVNAVAHISVAAALVASTVRPSHSRRRKEARAELGRVNRLPSSPTPTHSSSTTLPDPPSAGSQRDTLHFETTPLPPPQSRPGRFPRFLHSLSIVLFVPPGLVVPPAASPVHPPLVLLSSFLALASRLIVLLHPVAVARVVRSRTLTLRAGREPVDSERRGWRSGREASHVKHRADKVHQHGAAVSDTCRS</sequence>
<dbReference type="EMBL" id="LCTV02000003">
    <property type="protein sequence ID" value="PRQ76300.1"/>
    <property type="molecule type" value="Genomic_DNA"/>
</dbReference>